<protein>
    <recommendedName>
        <fullName evidence="5">Type VI secretion system transmembrane protein TssO</fullName>
    </recommendedName>
</protein>
<dbReference type="STRING" id="283786.SAMN04487990_10562"/>
<dbReference type="OrthoDB" id="656843at2"/>
<gene>
    <name evidence="3" type="ORF">SAMN04487990_10562</name>
</gene>
<evidence type="ECO:0000256" key="1">
    <source>
        <dbReference type="SAM" id="Coils"/>
    </source>
</evidence>
<dbReference type="Pfam" id="PF17561">
    <property type="entry name" value="TssO"/>
    <property type="match status" value="1"/>
</dbReference>
<keyword evidence="1" id="KW-0175">Coiled coil</keyword>
<dbReference type="RefSeq" id="WP_092133023.1">
    <property type="nucleotide sequence ID" value="NZ_FNQK01000005.1"/>
</dbReference>
<keyword evidence="2" id="KW-0472">Membrane</keyword>
<proteinExistence type="predicted"/>
<evidence type="ECO:0000313" key="3">
    <source>
        <dbReference type="EMBL" id="SDZ99851.1"/>
    </source>
</evidence>
<reference evidence="3 4" key="1">
    <citation type="submission" date="2016-10" db="EMBL/GenBank/DDBJ databases">
        <authorList>
            <person name="de Groot N.N."/>
        </authorList>
    </citation>
    <scope>NUCLEOTIDE SEQUENCE [LARGE SCALE GENOMIC DNA]</scope>
    <source>
        <strain evidence="3 4">DSM 23842</strain>
    </source>
</reference>
<name>A0A1H3XLN7_BIZPA</name>
<keyword evidence="2" id="KW-1133">Transmembrane helix</keyword>
<dbReference type="EMBL" id="FNQK01000005">
    <property type="protein sequence ID" value="SDZ99851.1"/>
    <property type="molecule type" value="Genomic_DNA"/>
</dbReference>
<organism evidence="3 4">
    <name type="scientific">Bizionia paragorgiae</name>
    <dbReference type="NCBI Taxonomy" id="283786"/>
    <lineage>
        <taxon>Bacteria</taxon>
        <taxon>Pseudomonadati</taxon>
        <taxon>Bacteroidota</taxon>
        <taxon>Flavobacteriia</taxon>
        <taxon>Flavobacteriales</taxon>
        <taxon>Flavobacteriaceae</taxon>
        <taxon>Bizionia</taxon>
    </lineage>
</organism>
<feature type="transmembrane region" description="Helical" evidence="2">
    <location>
        <begin position="12"/>
        <end position="35"/>
    </location>
</feature>
<evidence type="ECO:0000313" key="4">
    <source>
        <dbReference type="Proteomes" id="UP000198846"/>
    </source>
</evidence>
<dbReference type="AlphaFoldDB" id="A0A1H3XLN7"/>
<evidence type="ECO:0008006" key="5">
    <source>
        <dbReference type="Google" id="ProtNLM"/>
    </source>
</evidence>
<keyword evidence="4" id="KW-1185">Reference proteome</keyword>
<sequence length="168" mass="19700">MKPKNTKERRNSFLKFLLLFIVTVLAIVVAVFFNFKVPTKENQLLKEQEKGIKKERTFQKEFSNEMTQVKVLLDSLDAPGTHRTYINSLISKKLVDLQGIIPTKDSTYNYNMYTRIVSLHVEIQEAKSRLNSLKDTESTIQEYKETLEKCKDDYILMQRDLDACRRAQ</sequence>
<dbReference type="InterPro" id="IPR039449">
    <property type="entry name" value="TssO"/>
</dbReference>
<keyword evidence="2" id="KW-0812">Transmembrane</keyword>
<dbReference type="Proteomes" id="UP000198846">
    <property type="component" value="Unassembled WGS sequence"/>
</dbReference>
<accession>A0A1H3XLN7</accession>
<evidence type="ECO:0000256" key="2">
    <source>
        <dbReference type="SAM" id="Phobius"/>
    </source>
</evidence>
<feature type="coiled-coil region" evidence="1">
    <location>
        <begin position="116"/>
        <end position="160"/>
    </location>
</feature>